<dbReference type="PANTHER" id="PTHR30041">
    <property type="entry name" value="ARSENATE REDUCTASE"/>
    <property type="match status" value="1"/>
</dbReference>
<dbReference type="PATRIC" id="fig|571915.4.peg.1247"/>
<name>A0A0G3GWG8_9CORY</name>
<gene>
    <name evidence="4" type="ORF">CMUST_05865</name>
</gene>
<dbReference type="AlphaFoldDB" id="A0A0G3GWG8"/>
<dbReference type="InterPro" id="IPR006659">
    <property type="entry name" value="Arsenate_reductase"/>
</dbReference>
<dbReference type="RefSeq" id="WP_047261707.1">
    <property type="nucleotide sequence ID" value="NZ_CP011542.1"/>
</dbReference>
<evidence type="ECO:0000256" key="3">
    <source>
        <dbReference type="PROSITE-ProRule" id="PRU01282"/>
    </source>
</evidence>
<comment type="similarity">
    <text evidence="1 3">Belongs to the ArsC family.</text>
</comment>
<dbReference type="InterPro" id="IPR006660">
    <property type="entry name" value="Arsenate_reductase-like"/>
</dbReference>
<evidence type="ECO:0000256" key="1">
    <source>
        <dbReference type="ARBA" id="ARBA00007198"/>
    </source>
</evidence>
<evidence type="ECO:0000256" key="2">
    <source>
        <dbReference type="ARBA" id="ARBA00023002"/>
    </source>
</evidence>
<proteinExistence type="inferred from homology"/>
<dbReference type="EC" id="1.20.4.1" evidence="4"/>
<dbReference type="SUPFAM" id="SSF52833">
    <property type="entry name" value="Thioredoxin-like"/>
    <property type="match status" value="1"/>
</dbReference>
<accession>A0A0G3GWG8</accession>
<dbReference type="Gene3D" id="3.40.30.10">
    <property type="entry name" value="Glutaredoxin"/>
    <property type="match status" value="1"/>
</dbReference>
<dbReference type="Proteomes" id="UP000035199">
    <property type="component" value="Chromosome"/>
</dbReference>
<dbReference type="NCBIfam" id="TIGR00014">
    <property type="entry name" value="arsC"/>
    <property type="match status" value="1"/>
</dbReference>
<dbReference type="CDD" id="cd03034">
    <property type="entry name" value="ArsC_ArsC"/>
    <property type="match status" value="1"/>
</dbReference>
<protein>
    <submittedName>
        <fullName evidence="4">Glutaredoxin-dependent arsenate reductase</fullName>
        <ecNumber evidence="4">1.20.4.1</ecNumber>
    </submittedName>
</protein>
<reference evidence="4 5" key="1">
    <citation type="journal article" date="2015" name="Genome Announc.">
        <title>Complete Genome Sequence of the Type Strain Corynebacterium mustelae DSM 45274, Isolated from Various Tissues of a Male Ferret with Lethal Sepsis.</title>
        <authorList>
            <person name="Ruckert C."/>
            <person name="Eimer J."/>
            <person name="Winkler A."/>
            <person name="Tauch A."/>
        </authorList>
    </citation>
    <scope>NUCLEOTIDE SEQUENCE [LARGE SCALE GENOMIC DNA]</scope>
    <source>
        <strain evidence="4 5">DSM 45274</strain>
    </source>
</reference>
<evidence type="ECO:0000313" key="5">
    <source>
        <dbReference type="Proteomes" id="UP000035199"/>
    </source>
</evidence>
<dbReference type="OrthoDB" id="9790554at2"/>
<reference evidence="5" key="2">
    <citation type="submission" date="2015-05" db="EMBL/GenBank/DDBJ databases">
        <title>Complete genome sequence of Corynebacterium mustelae DSM 45274, isolated from various tissues of a male ferret with lethal sepsis.</title>
        <authorList>
            <person name="Ruckert C."/>
            <person name="Albersmeier A."/>
            <person name="Winkler A."/>
            <person name="Tauch A."/>
        </authorList>
    </citation>
    <scope>NUCLEOTIDE SEQUENCE [LARGE SCALE GENOMIC DNA]</scope>
    <source>
        <strain evidence="5">DSM 45274</strain>
    </source>
</reference>
<dbReference type="STRING" id="571915.CMUST_05865"/>
<keyword evidence="2 4" id="KW-0560">Oxidoreductase</keyword>
<dbReference type="KEGG" id="cmv:CMUST_05865"/>
<sequence>MSTITIYHNSRCSKSRAAINYLETHAPDAEITVINYLDTPPSAAELKEILSNAGISAHEAIRSGESAYKELALSKSMAEDELIEIMVTHPILIERPIVVTDKGAVIARPTEKIAEVL</sequence>
<dbReference type="Pfam" id="PF03960">
    <property type="entry name" value="ArsC"/>
    <property type="match status" value="1"/>
</dbReference>
<dbReference type="PANTHER" id="PTHR30041:SF4">
    <property type="entry name" value="ARSENATE REDUCTASE"/>
    <property type="match status" value="1"/>
</dbReference>
<dbReference type="InterPro" id="IPR036249">
    <property type="entry name" value="Thioredoxin-like_sf"/>
</dbReference>
<dbReference type="GO" id="GO:0008794">
    <property type="term" value="F:arsenate reductase (glutaredoxin) activity"/>
    <property type="evidence" value="ECO:0007669"/>
    <property type="project" value="UniProtKB-EC"/>
</dbReference>
<dbReference type="EMBL" id="CP011542">
    <property type="protein sequence ID" value="AKK05509.1"/>
    <property type="molecule type" value="Genomic_DNA"/>
</dbReference>
<organism evidence="4 5">
    <name type="scientific">Corynebacterium mustelae</name>
    <dbReference type="NCBI Taxonomy" id="571915"/>
    <lineage>
        <taxon>Bacteria</taxon>
        <taxon>Bacillati</taxon>
        <taxon>Actinomycetota</taxon>
        <taxon>Actinomycetes</taxon>
        <taxon>Mycobacteriales</taxon>
        <taxon>Corynebacteriaceae</taxon>
        <taxon>Corynebacterium</taxon>
    </lineage>
</organism>
<keyword evidence="5" id="KW-1185">Reference proteome</keyword>
<dbReference type="PROSITE" id="PS51353">
    <property type="entry name" value="ARSC"/>
    <property type="match status" value="1"/>
</dbReference>
<evidence type="ECO:0000313" key="4">
    <source>
        <dbReference type="EMBL" id="AKK05509.1"/>
    </source>
</evidence>